<protein>
    <submittedName>
        <fullName evidence="3">Pentatricopeptide repeat-containing protein mitochondrial-like</fullName>
    </submittedName>
</protein>
<dbReference type="InterPro" id="IPR011990">
    <property type="entry name" value="TPR-like_helical_dom_sf"/>
</dbReference>
<evidence type="ECO:0000256" key="2">
    <source>
        <dbReference type="PROSITE-ProRule" id="PRU00708"/>
    </source>
</evidence>
<evidence type="ECO:0000313" key="4">
    <source>
        <dbReference type="Proteomes" id="UP000265520"/>
    </source>
</evidence>
<keyword evidence="1" id="KW-0677">Repeat</keyword>
<proteinExistence type="predicted"/>
<dbReference type="Proteomes" id="UP000265520">
    <property type="component" value="Unassembled WGS sequence"/>
</dbReference>
<dbReference type="EMBL" id="LXQA010124738">
    <property type="protein sequence ID" value="MCI21418.1"/>
    <property type="molecule type" value="Genomic_DNA"/>
</dbReference>
<name>A0A392QBB2_9FABA</name>
<feature type="repeat" description="PPR" evidence="2">
    <location>
        <begin position="81"/>
        <end position="109"/>
    </location>
</feature>
<evidence type="ECO:0000313" key="3">
    <source>
        <dbReference type="EMBL" id="MCI21418.1"/>
    </source>
</evidence>
<dbReference type="InterPro" id="IPR002885">
    <property type="entry name" value="PPR_rpt"/>
</dbReference>
<dbReference type="Gene3D" id="1.25.40.10">
    <property type="entry name" value="Tetratricopeptide repeat domain"/>
    <property type="match status" value="1"/>
</dbReference>
<dbReference type="Pfam" id="PF12854">
    <property type="entry name" value="PPR_1"/>
    <property type="match status" value="1"/>
</dbReference>
<dbReference type="NCBIfam" id="TIGR00756">
    <property type="entry name" value="PPR"/>
    <property type="match status" value="1"/>
</dbReference>
<comment type="caution">
    <text evidence="3">The sequence shown here is derived from an EMBL/GenBank/DDBJ whole genome shotgun (WGS) entry which is preliminary data.</text>
</comment>
<dbReference type="AlphaFoldDB" id="A0A392QBB2"/>
<sequence>MYRVLHRSFCTFAEESTTAATTNIKSISQDLFKEQNLKTLVDKFKKASDIARFPAYLHSKQYDVVERLFKELPVQLSVKPDLVSYNTYIKALLEKGSFDSAVSVVDEME</sequence>
<accession>A0A392QBB2</accession>
<reference evidence="3 4" key="1">
    <citation type="journal article" date="2018" name="Front. Plant Sci.">
        <title>Red Clover (Trifolium pratense) and Zigzag Clover (T. medium) - A Picture of Genomic Similarities and Differences.</title>
        <authorList>
            <person name="Dluhosova J."/>
            <person name="Istvanek J."/>
            <person name="Nedelnik J."/>
            <person name="Repkova J."/>
        </authorList>
    </citation>
    <scope>NUCLEOTIDE SEQUENCE [LARGE SCALE GENOMIC DNA]</scope>
    <source>
        <strain evidence="4">cv. 10/8</strain>
        <tissue evidence="3">Leaf</tissue>
    </source>
</reference>
<dbReference type="PROSITE" id="PS51375">
    <property type="entry name" value="PPR"/>
    <property type="match status" value="1"/>
</dbReference>
<evidence type="ECO:0000256" key="1">
    <source>
        <dbReference type="ARBA" id="ARBA00022737"/>
    </source>
</evidence>
<organism evidence="3 4">
    <name type="scientific">Trifolium medium</name>
    <dbReference type="NCBI Taxonomy" id="97028"/>
    <lineage>
        <taxon>Eukaryota</taxon>
        <taxon>Viridiplantae</taxon>
        <taxon>Streptophyta</taxon>
        <taxon>Embryophyta</taxon>
        <taxon>Tracheophyta</taxon>
        <taxon>Spermatophyta</taxon>
        <taxon>Magnoliopsida</taxon>
        <taxon>eudicotyledons</taxon>
        <taxon>Gunneridae</taxon>
        <taxon>Pentapetalae</taxon>
        <taxon>rosids</taxon>
        <taxon>fabids</taxon>
        <taxon>Fabales</taxon>
        <taxon>Fabaceae</taxon>
        <taxon>Papilionoideae</taxon>
        <taxon>50 kb inversion clade</taxon>
        <taxon>NPAAA clade</taxon>
        <taxon>Hologalegina</taxon>
        <taxon>IRL clade</taxon>
        <taxon>Trifolieae</taxon>
        <taxon>Trifolium</taxon>
    </lineage>
</organism>
<keyword evidence="4" id="KW-1185">Reference proteome</keyword>
<feature type="non-terminal residue" evidence="3">
    <location>
        <position position="109"/>
    </location>
</feature>